<evidence type="ECO:0000259" key="3">
    <source>
        <dbReference type="Pfam" id="PF01926"/>
    </source>
</evidence>
<dbReference type="InterPro" id="IPR022998">
    <property type="entry name" value="ThiamineP_synth_TenI"/>
</dbReference>
<dbReference type="EMBL" id="FO082261">
    <property type="protein sequence ID" value="CCO20591.1"/>
    <property type="molecule type" value="Genomic_DNA"/>
</dbReference>
<dbReference type="GO" id="GO:0009228">
    <property type="term" value="P:thiamine biosynthetic process"/>
    <property type="evidence" value="ECO:0007669"/>
    <property type="project" value="UniProtKB-KW"/>
</dbReference>
<dbReference type="InterPro" id="IPR005225">
    <property type="entry name" value="Small_GTP-bd"/>
</dbReference>
<feature type="domain" description="Thiamine phosphate synthase/TenI" evidence="4">
    <location>
        <begin position="84"/>
        <end position="200"/>
    </location>
</feature>
<dbReference type="GeneID" id="19010737"/>
<dbReference type="GO" id="GO:0005525">
    <property type="term" value="F:GTP binding"/>
    <property type="evidence" value="ECO:0007669"/>
    <property type="project" value="InterPro"/>
</dbReference>
<accession>K8ERB1</accession>
<dbReference type="KEGG" id="bpg:Bathy18g01540"/>
<dbReference type="Pfam" id="PF01926">
    <property type="entry name" value="MMR_HSR1"/>
    <property type="match status" value="1"/>
</dbReference>
<reference evidence="5 6" key="1">
    <citation type="submission" date="2011-10" db="EMBL/GenBank/DDBJ databases">
        <authorList>
            <person name="Genoscope - CEA"/>
        </authorList>
    </citation>
    <scope>NUCLEOTIDE SEQUENCE [LARGE SCALE GENOMIC DNA]</scope>
    <source>
        <strain evidence="5 6">RCC 1105</strain>
    </source>
</reference>
<organism evidence="5 6">
    <name type="scientific">Bathycoccus prasinos</name>
    <dbReference type="NCBI Taxonomy" id="41875"/>
    <lineage>
        <taxon>Eukaryota</taxon>
        <taxon>Viridiplantae</taxon>
        <taxon>Chlorophyta</taxon>
        <taxon>Mamiellophyceae</taxon>
        <taxon>Mamiellales</taxon>
        <taxon>Bathycoccaceae</taxon>
        <taxon>Bathycoccus</taxon>
    </lineage>
</organism>
<dbReference type="CDD" id="cd00564">
    <property type="entry name" value="TMP_TenI"/>
    <property type="match status" value="1"/>
</dbReference>
<evidence type="ECO:0008006" key="7">
    <source>
        <dbReference type="Google" id="ProtNLM"/>
    </source>
</evidence>
<dbReference type="Proteomes" id="UP000198341">
    <property type="component" value="Chromosome 18"/>
</dbReference>
<gene>
    <name evidence="5" type="ordered locus">Bathy18g01540</name>
</gene>
<dbReference type="STRING" id="41875.K8ERB1"/>
<dbReference type="Gene3D" id="3.20.20.70">
    <property type="entry name" value="Aldolase class I"/>
    <property type="match status" value="1"/>
</dbReference>
<dbReference type="AlphaFoldDB" id="K8ERB1"/>
<dbReference type="SUPFAM" id="SSF51391">
    <property type="entry name" value="Thiamin phosphate synthase"/>
    <property type="match status" value="1"/>
</dbReference>
<dbReference type="InterPro" id="IPR036206">
    <property type="entry name" value="ThiamineP_synth_sf"/>
</dbReference>
<dbReference type="eggNOG" id="KOG0448">
    <property type="taxonomic scope" value="Eukaryota"/>
</dbReference>
<dbReference type="NCBIfam" id="TIGR00231">
    <property type="entry name" value="small_GTP"/>
    <property type="match status" value="1"/>
</dbReference>
<feature type="domain" description="G" evidence="3">
    <location>
        <begin position="343"/>
        <end position="471"/>
    </location>
</feature>
<protein>
    <recommendedName>
        <fullName evidence="7">G domain-containing protein</fullName>
    </recommendedName>
</protein>
<dbReference type="InterPro" id="IPR013785">
    <property type="entry name" value="Aldolase_TIM"/>
</dbReference>
<dbReference type="OrthoDB" id="422720at2759"/>
<evidence type="ECO:0000313" key="6">
    <source>
        <dbReference type="Proteomes" id="UP000198341"/>
    </source>
</evidence>
<evidence type="ECO:0000313" key="5">
    <source>
        <dbReference type="EMBL" id="CCO20591.1"/>
    </source>
</evidence>
<dbReference type="GO" id="GO:0010027">
    <property type="term" value="P:thylakoid membrane organization"/>
    <property type="evidence" value="ECO:0007669"/>
    <property type="project" value="TreeGrafter"/>
</dbReference>
<dbReference type="RefSeq" id="XP_007508100.1">
    <property type="nucleotide sequence ID" value="XM_007508038.1"/>
</dbReference>
<dbReference type="SUPFAM" id="SSF52540">
    <property type="entry name" value="P-loop containing nucleoside triphosphate hydrolases"/>
    <property type="match status" value="1"/>
</dbReference>
<keyword evidence="2" id="KW-0472">Membrane</keyword>
<name>K8ERB1_9CHLO</name>
<keyword evidence="2" id="KW-0812">Transmembrane</keyword>
<dbReference type="Pfam" id="PF02581">
    <property type="entry name" value="TMP-TENI"/>
    <property type="match status" value="1"/>
</dbReference>
<dbReference type="InterPro" id="IPR027417">
    <property type="entry name" value="P-loop_NTPase"/>
</dbReference>
<keyword evidence="6" id="KW-1185">Reference proteome</keyword>
<dbReference type="Gene3D" id="3.40.50.300">
    <property type="entry name" value="P-loop containing nucleotide triphosphate hydrolases"/>
    <property type="match status" value="1"/>
</dbReference>
<dbReference type="InterPro" id="IPR006073">
    <property type="entry name" value="GTP-bd"/>
</dbReference>
<dbReference type="PANTHER" id="PTHR43681">
    <property type="entry name" value="TRANSMEMBRANE GTPASE FZO"/>
    <property type="match status" value="1"/>
</dbReference>
<keyword evidence="2" id="KW-1133">Transmembrane helix</keyword>
<dbReference type="PANTHER" id="PTHR43681:SF1">
    <property type="entry name" value="SARCALUMENIN"/>
    <property type="match status" value="1"/>
</dbReference>
<feature type="region of interest" description="Disordered" evidence="1">
    <location>
        <begin position="1"/>
        <end position="59"/>
    </location>
</feature>
<feature type="transmembrane region" description="Helical" evidence="2">
    <location>
        <begin position="819"/>
        <end position="838"/>
    </location>
</feature>
<dbReference type="CDD" id="cd09912">
    <property type="entry name" value="DLP_2"/>
    <property type="match status" value="1"/>
</dbReference>
<feature type="compositionally biased region" description="Polar residues" evidence="1">
    <location>
        <begin position="1"/>
        <end position="10"/>
    </location>
</feature>
<dbReference type="GO" id="GO:0031969">
    <property type="term" value="C:chloroplast membrane"/>
    <property type="evidence" value="ECO:0007669"/>
    <property type="project" value="TreeGrafter"/>
</dbReference>
<sequence length="919" mass="99751">MSFPTATTMLSFSSSSSSSKALKKTNTNGSRKRSGKRRIDVDVRSNSSSSSSGNLFQGKKRSKAKLPGYAFYVSPEDFSSTKEGDERLPEHIEAVVKKGATMVVLHDPTSSLSTREFYNLAVNIKTNLRERCALLVVDRTDIVSSAEIDGVVLSTDGVPTVVARKSMPEGSLVVVSAGENAKNAEIAAKEGCDVLFVSDASVAKKIRDNVSVPIFSSFRNAADLTSNIDTIVAAGCDGVTLYENANKKDAAIADTIGAALSALGGDGEEDKNFLNKEETTERKSAIPPTQFTSVIGEQGERLLNKEREILDDIVNFLETSAPELEEIKLLLDARKGLDELFLIVIVGEFNAGKSSVINAVLGDKFLAEGILPTTNEITVLRYGESKQRVQSEDGFYNQDIPVDLLKQVSIVDTPGTNVILKRQQRLTEEFVPRADLVLFVLSADRPMTESEVKFLSYIKKWGKKVVFVLNKCDLLETDEDRNEVTKFVRDNAKRLLGVDNAPVIPVAARNALRLKKANASMKEYAETGFPAFEEYVNSYLGGGSGNNKSGENRSGEALRLKLATPLNVSELLLSASKQILDAEMSVAETEVAAASGVDEQMNAYKETMVKDASEQVNFVRANVNGAVKRANALVDETLRLENALDLITTYIVGADYSELDDLDVASNSSGDSADAASGGEGNRKKRKKKYSKFVKAYQSTVLGSADQELKKTVKEFSKWLKRNNDARLSSYLKAVSSRGFDTTVTASGIKEFLESSEKGAPKINSAAIAVADNFDNEAAAYKLDEEMRSAVYGSLGSSAGALVSAFVLSGFLSSMSEDILAYLLAAAVGYVGILSLPLKRQECKAKIQRAAEALVEDVERELLKELAEEIDATSDRVDQLVAPWEAAARVERARVQKCLEVQEKYATEVENLAIEVENL</sequence>
<feature type="transmembrane region" description="Helical" evidence="2">
    <location>
        <begin position="790"/>
        <end position="812"/>
    </location>
</feature>
<proteinExistence type="predicted"/>
<evidence type="ECO:0000259" key="4">
    <source>
        <dbReference type="Pfam" id="PF02581"/>
    </source>
</evidence>
<evidence type="ECO:0000256" key="2">
    <source>
        <dbReference type="SAM" id="Phobius"/>
    </source>
</evidence>
<dbReference type="InterPro" id="IPR051943">
    <property type="entry name" value="TRAFAC_Dynamin-like_GTPase"/>
</dbReference>
<evidence type="ECO:0000256" key="1">
    <source>
        <dbReference type="SAM" id="MobiDB-lite"/>
    </source>
</evidence>